<evidence type="ECO:0000256" key="8">
    <source>
        <dbReference type="RuleBase" id="RU004166"/>
    </source>
</evidence>
<comment type="subcellular location">
    <subcellularLocation>
        <location evidence="4">Cytoplasm</location>
    </subcellularLocation>
</comment>
<dbReference type="GO" id="GO:0004013">
    <property type="term" value="F:adenosylhomocysteinase activity"/>
    <property type="evidence" value="ECO:0007669"/>
    <property type="project" value="UniProtKB-UniRule"/>
</dbReference>
<dbReference type="PROSITE" id="PS00738">
    <property type="entry name" value="ADOHCYASE_1"/>
    <property type="match status" value="1"/>
</dbReference>
<accession>A0A369CP05</accession>
<dbReference type="EMBL" id="QPJY01000001">
    <property type="protein sequence ID" value="RCX33614.1"/>
    <property type="molecule type" value="Genomic_DNA"/>
</dbReference>
<dbReference type="SMART" id="SM00997">
    <property type="entry name" value="AdoHcyase_NAD"/>
    <property type="match status" value="1"/>
</dbReference>
<dbReference type="Proteomes" id="UP000252707">
    <property type="component" value="Unassembled WGS sequence"/>
</dbReference>
<dbReference type="Pfam" id="PF00670">
    <property type="entry name" value="AdoHcyase_NAD"/>
    <property type="match status" value="1"/>
</dbReference>
<evidence type="ECO:0000256" key="7">
    <source>
        <dbReference type="RuleBase" id="RU000548"/>
    </source>
</evidence>
<evidence type="ECO:0000313" key="10">
    <source>
        <dbReference type="EMBL" id="RCX33614.1"/>
    </source>
</evidence>
<feature type="binding site" evidence="6">
    <location>
        <begin position="225"/>
        <end position="230"/>
    </location>
    <ligand>
        <name>NAD(+)</name>
        <dbReference type="ChEBI" id="CHEBI:57540"/>
    </ligand>
</feature>
<dbReference type="GO" id="GO:0005829">
    <property type="term" value="C:cytosol"/>
    <property type="evidence" value="ECO:0007669"/>
    <property type="project" value="TreeGrafter"/>
</dbReference>
<feature type="binding site" evidence="4 6">
    <location>
        <begin position="160"/>
        <end position="162"/>
    </location>
    <ligand>
        <name>NAD(+)</name>
        <dbReference type="ChEBI" id="CHEBI:57540"/>
    </ligand>
</feature>
<gene>
    <name evidence="4" type="primary">ahcY</name>
    <name evidence="10" type="ORF">DFQ59_101921</name>
</gene>
<feature type="binding site" evidence="4 5">
    <location>
        <position position="134"/>
    </location>
    <ligand>
        <name>substrate</name>
    </ligand>
</feature>
<keyword evidence="3 4" id="KW-0520">NAD</keyword>
<dbReference type="UniPathway" id="UPA00314">
    <property type="reaction ID" value="UER00076"/>
</dbReference>
<comment type="similarity">
    <text evidence="1 4 8">Belongs to the adenosylhomocysteinase family.</text>
</comment>
<dbReference type="GO" id="GO:0071269">
    <property type="term" value="P:L-homocysteine biosynthetic process"/>
    <property type="evidence" value="ECO:0007669"/>
    <property type="project" value="UniProtKB-UniRule"/>
</dbReference>
<feature type="binding site" evidence="4 5">
    <location>
        <position position="62"/>
    </location>
    <ligand>
        <name>substrate</name>
    </ligand>
</feature>
<comment type="caution">
    <text evidence="10">The sequence shown here is derived from an EMBL/GenBank/DDBJ whole genome shotgun (WGS) entry which is preliminary data.</text>
</comment>
<dbReference type="Gene3D" id="3.40.50.1480">
    <property type="entry name" value="Adenosylhomocysteinase-like"/>
    <property type="match status" value="1"/>
</dbReference>
<proteinExistence type="inferred from homology"/>
<evidence type="ECO:0000256" key="2">
    <source>
        <dbReference type="ARBA" id="ARBA00022563"/>
    </source>
</evidence>
<feature type="domain" description="S-adenosyl-L-homocysteine hydrolase NAD binding" evidence="9">
    <location>
        <begin position="194"/>
        <end position="355"/>
    </location>
</feature>
<reference evidence="10 11" key="1">
    <citation type="submission" date="2018-07" db="EMBL/GenBank/DDBJ databases">
        <title>Genomic Encyclopedia of Type Strains, Phase IV (KMG-IV): sequencing the most valuable type-strain genomes for metagenomic binning, comparative biology and taxonomic classification.</title>
        <authorList>
            <person name="Goeker M."/>
        </authorList>
    </citation>
    <scope>NUCLEOTIDE SEQUENCE [LARGE SCALE GENOMIC DNA]</scope>
    <source>
        <strain evidence="10 11">DSM 26407</strain>
    </source>
</reference>
<dbReference type="RefSeq" id="WP_114278437.1">
    <property type="nucleotide sequence ID" value="NZ_QPJY01000001.1"/>
</dbReference>
<dbReference type="CDD" id="cd00401">
    <property type="entry name" value="SAHH"/>
    <property type="match status" value="1"/>
</dbReference>
<dbReference type="InterPro" id="IPR015878">
    <property type="entry name" value="Ado_hCys_hydrolase_NAD-bd"/>
</dbReference>
<dbReference type="InterPro" id="IPR020082">
    <property type="entry name" value="S-Ado-L-homoCys_hydrolase_CS"/>
</dbReference>
<evidence type="ECO:0000259" key="9">
    <source>
        <dbReference type="SMART" id="SM00997"/>
    </source>
</evidence>
<feature type="binding site" evidence="6">
    <location>
        <position position="356"/>
    </location>
    <ligand>
        <name>NAD(+)</name>
        <dbReference type="ChEBI" id="CHEBI:57540"/>
    </ligand>
</feature>
<dbReference type="SUPFAM" id="SSF52283">
    <property type="entry name" value="Formate/glycerate dehydrogenase catalytic domain-like"/>
    <property type="match status" value="1"/>
</dbReference>
<dbReference type="SUPFAM" id="SSF51735">
    <property type="entry name" value="NAD(P)-binding Rossmann-fold domains"/>
    <property type="match status" value="1"/>
</dbReference>
<dbReference type="InterPro" id="IPR042172">
    <property type="entry name" value="Adenosylhomocyst_ase-like_sf"/>
</dbReference>
<comment type="cofactor">
    <cofactor evidence="4 6 7">
        <name>NAD(+)</name>
        <dbReference type="ChEBI" id="CHEBI:57540"/>
    </cofactor>
    <text evidence="4 6 7">Binds 1 NAD(+) per subunit.</text>
</comment>
<dbReference type="PANTHER" id="PTHR23420:SF0">
    <property type="entry name" value="ADENOSYLHOMOCYSTEINASE"/>
    <property type="match status" value="1"/>
</dbReference>
<dbReference type="NCBIfam" id="TIGR00936">
    <property type="entry name" value="ahcY"/>
    <property type="match status" value="1"/>
</dbReference>
<feature type="binding site" evidence="4">
    <location>
        <position position="194"/>
    </location>
    <ligand>
        <name>NAD(+)</name>
        <dbReference type="ChEBI" id="CHEBI:57540"/>
    </ligand>
</feature>
<comment type="pathway">
    <text evidence="4 7">Amino-acid biosynthesis; L-homocysteine biosynthesis; L-homocysteine from S-adenosyl-L-homocysteine: step 1/1.</text>
</comment>
<dbReference type="SMART" id="SM00996">
    <property type="entry name" value="AdoHcyase"/>
    <property type="match status" value="1"/>
</dbReference>
<dbReference type="NCBIfam" id="NF004005">
    <property type="entry name" value="PRK05476.2-3"/>
    <property type="match status" value="1"/>
</dbReference>
<evidence type="ECO:0000256" key="4">
    <source>
        <dbReference type="HAMAP-Rule" id="MF_00563"/>
    </source>
</evidence>
<evidence type="ECO:0000256" key="5">
    <source>
        <dbReference type="PIRSR" id="PIRSR001109-1"/>
    </source>
</evidence>
<dbReference type="GO" id="GO:0033353">
    <property type="term" value="P:S-adenosylmethionine cycle"/>
    <property type="evidence" value="ECO:0007669"/>
    <property type="project" value="TreeGrafter"/>
</dbReference>
<comment type="function">
    <text evidence="4">May play a key role in the regulation of the intracellular concentration of adenosylhomocysteine.</text>
</comment>
<sequence>MAGNSPRSPVNADIRDPSLADGGRDRIEWAWSEMPVLRQLHDRFLAERPLEGLRVSGCLHITTETANLARVLQAGGAEVVLCASNPLSTQDDVAAALVRDFRIPVHAIRGEDTDTYYRHIGAALDHRPQVTLDDGADLVSELHKGRPELLEGVVGGTEETTTGVVRLRAMAREGALRYPIVAVNDALTKHLFDNRYGTGQSALDGVIRATNILLAGRTFTVVGYGWCGRGLALRARGHGAHVVVCEVDPLRALEAAMDGYRVMPLRLAAAQSDFMVTVTGDKHAIDRSHFEVMKDGCVLANAGHFNVELNLEALAAMAVERHCPRPAVEEFRLSDGRRIRVLSEGRLVNLAAAEGHPAAVMDMSFSNQALSVAWLARRGSDLAPGVHRVPEAIDREVAELKLAAMDMGIDTLTEEQRDYLSSWREGT</sequence>
<feature type="binding site" evidence="4 5">
    <location>
        <position position="159"/>
    </location>
    <ligand>
        <name>substrate</name>
    </ligand>
</feature>
<comment type="caution">
    <text evidence="4">Lacks conserved residue(s) required for the propagation of feature annotation.</text>
</comment>
<feature type="binding site" evidence="4 5">
    <location>
        <position position="193"/>
    </location>
    <ligand>
        <name>substrate</name>
    </ligand>
</feature>
<dbReference type="PIRSF" id="PIRSF001109">
    <property type="entry name" value="Ad_hcy_hydrolase"/>
    <property type="match status" value="1"/>
</dbReference>
<feature type="binding site" evidence="4 6">
    <location>
        <begin position="302"/>
        <end position="304"/>
    </location>
    <ligand>
        <name>NAD(+)</name>
        <dbReference type="ChEBI" id="CHEBI:57540"/>
    </ligand>
</feature>
<feature type="binding site" evidence="4 5">
    <location>
        <position position="189"/>
    </location>
    <ligand>
        <name>substrate</name>
    </ligand>
</feature>
<keyword evidence="4" id="KW-0963">Cytoplasm</keyword>
<keyword evidence="11" id="KW-1185">Reference proteome</keyword>
<dbReference type="OrthoDB" id="9802717at2"/>
<dbReference type="PANTHER" id="PTHR23420">
    <property type="entry name" value="ADENOSYLHOMOCYSTEINASE"/>
    <property type="match status" value="1"/>
</dbReference>
<name>A0A369CP05_9GAMM</name>
<feature type="binding site" evidence="4 6">
    <location>
        <position position="349"/>
    </location>
    <ligand>
        <name>NAD(+)</name>
        <dbReference type="ChEBI" id="CHEBI:57540"/>
    </ligand>
</feature>
<organism evidence="10 11">
    <name type="scientific">Thioalbus denitrificans</name>
    <dbReference type="NCBI Taxonomy" id="547122"/>
    <lineage>
        <taxon>Bacteria</taxon>
        <taxon>Pseudomonadati</taxon>
        <taxon>Pseudomonadota</taxon>
        <taxon>Gammaproteobacteria</taxon>
        <taxon>Chromatiales</taxon>
        <taxon>Ectothiorhodospiraceae</taxon>
        <taxon>Thioalbus</taxon>
    </lineage>
</organism>
<dbReference type="HAMAP" id="MF_00563">
    <property type="entry name" value="AdoHcyase"/>
    <property type="match status" value="1"/>
</dbReference>
<dbReference type="EC" id="3.13.2.1" evidence="4"/>
<comment type="catalytic activity">
    <reaction evidence="4 7">
        <text>S-adenosyl-L-homocysteine + H2O = L-homocysteine + adenosine</text>
        <dbReference type="Rhea" id="RHEA:21708"/>
        <dbReference type="ChEBI" id="CHEBI:15377"/>
        <dbReference type="ChEBI" id="CHEBI:16335"/>
        <dbReference type="ChEBI" id="CHEBI:57856"/>
        <dbReference type="ChEBI" id="CHEBI:58199"/>
        <dbReference type="EC" id="3.13.2.1"/>
    </reaction>
</comment>
<dbReference type="Gene3D" id="3.40.50.720">
    <property type="entry name" value="NAD(P)-binding Rossmann-like Domain"/>
    <property type="match status" value="1"/>
</dbReference>
<dbReference type="Pfam" id="PF05221">
    <property type="entry name" value="AdoHcyase"/>
    <property type="match status" value="2"/>
</dbReference>
<evidence type="ECO:0000256" key="3">
    <source>
        <dbReference type="ARBA" id="ARBA00023027"/>
    </source>
</evidence>
<evidence type="ECO:0000313" key="11">
    <source>
        <dbReference type="Proteomes" id="UP000252707"/>
    </source>
</evidence>
<evidence type="ECO:0000256" key="6">
    <source>
        <dbReference type="PIRSR" id="PIRSR001109-2"/>
    </source>
</evidence>
<dbReference type="PROSITE" id="PS00739">
    <property type="entry name" value="ADOHCYASE_2"/>
    <property type="match status" value="1"/>
</dbReference>
<protein>
    <recommendedName>
        <fullName evidence="4">Adenosylhomocysteinase</fullName>
        <ecNumber evidence="4">3.13.2.1</ecNumber>
    </recommendedName>
    <alternativeName>
        <fullName evidence="4">S-adenosyl-L-homocysteine hydrolase</fullName>
        <shortName evidence="4">AdoHcyase</shortName>
    </alternativeName>
</protein>
<feature type="binding site" evidence="4">
    <location>
        <begin position="223"/>
        <end position="228"/>
    </location>
    <ligand>
        <name>NAD(+)</name>
        <dbReference type="ChEBI" id="CHEBI:57540"/>
    </ligand>
</feature>
<keyword evidence="4 7" id="KW-0378">Hydrolase</keyword>
<dbReference type="AlphaFoldDB" id="A0A369CP05"/>
<feature type="binding site" evidence="4 6">
    <location>
        <position position="246"/>
    </location>
    <ligand>
        <name>NAD(+)</name>
        <dbReference type="ChEBI" id="CHEBI:57540"/>
    </ligand>
</feature>
<keyword evidence="2 4" id="KW-0554">One-carbon metabolism</keyword>
<dbReference type="GO" id="GO:0006730">
    <property type="term" value="P:one-carbon metabolic process"/>
    <property type="evidence" value="ECO:0007669"/>
    <property type="project" value="UniProtKB-UniRule"/>
</dbReference>
<dbReference type="InterPro" id="IPR000043">
    <property type="entry name" value="Adenosylhomocysteinase-like"/>
</dbReference>
<dbReference type="InterPro" id="IPR036291">
    <property type="entry name" value="NAD(P)-bd_dom_sf"/>
</dbReference>
<evidence type="ECO:0000256" key="1">
    <source>
        <dbReference type="ARBA" id="ARBA00007122"/>
    </source>
</evidence>